<dbReference type="Gene3D" id="3.30.70.1210">
    <property type="entry name" value="Crispr-associated protein, domain 2"/>
    <property type="match status" value="1"/>
</dbReference>
<comment type="caution">
    <text evidence="1">The sequence shown here is derived from an EMBL/GenBank/DDBJ whole genome shotgun (WGS) entry which is preliminary data.</text>
</comment>
<evidence type="ECO:0000313" key="2">
    <source>
        <dbReference type="Proteomes" id="UP001223072"/>
    </source>
</evidence>
<dbReference type="SUPFAM" id="SSF117987">
    <property type="entry name" value="CRISPR-associated protein"/>
    <property type="match status" value="2"/>
</dbReference>
<name>A0ABU0RTS8_9ACTN</name>
<reference evidence="1 2" key="1">
    <citation type="submission" date="2023-07" db="EMBL/GenBank/DDBJ databases">
        <title>Comparative genomics of wheat-associated soil bacteria to identify genetic determinants of phenazine resistance.</title>
        <authorList>
            <person name="Mouncey N."/>
        </authorList>
    </citation>
    <scope>NUCLEOTIDE SEQUENCE [LARGE SCALE GENOMIC DNA]</scope>
    <source>
        <strain evidence="1 2">W2I16</strain>
    </source>
</reference>
<dbReference type="SMART" id="SM01101">
    <property type="entry name" value="CRISPR_assoc"/>
    <property type="match status" value="1"/>
</dbReference>
<gene>
    <name evidence="1" type="ORF">QFZ49_005164</name>
</gene>
<evidence type="ECO:0000313" key="1">
    <source>
        <dbReference type="EMBL" id="MDQ0935193.1"/>
    </source>
</evidence>
<protein>
    <submittedName>
        <fullName evidence="1">CRISPR system Cascade subunit CasE</fullName>
    </submittedName>
</protein>
<dbReference type="InterPro" id="IPR010179">
    <property type="entry name" value="CRISPR-assoc_prot_Cse3"/>
</dbReference>
<keyword evidence="2" id="KW-1185">Reference proteome</keyword>
<organism evidence="1 2">
    <name type="scientific">Streptomyces turgidiscabies</name>
    <dbReference type="NCBI Taxonomy" id="85558"/>
    <lineage>
        <taxon>Bacteria</taxon>
        <taxon>Bacillati</taxon>
        <taxon>Actinomycetota</taxon>
        <taxon>Actinomycetes</taxon>
        <taxon>Kitasatosporales</taxon>
        <taxon>Streptomycetaceae</taxon>
        <taxon>Streptomyces</taxon>
    </lineage>
</organism>
<dbReference type="CDD" id="cd09727">
    <property type="entry name" value="Cas6_I-E"/>
    <property type="match status" value="1"/>
</dbReference>
<proteinExistence type="predicted"/>
<dbReference type="Proteomes" id="UP001223072">
    <property type="component" value="Unassembled WGS sequence"/>
</dbReference>
<accession>A0ABU0RTS8</accession>
<dbReference type="Pfam" id="PF08798">
    <property type="entry name" value="CRISPR_assoc"/>
    <property type="match status" value="1"/>
</dbReference>
<sequence>MPMTLTRIVVDRSHRQARADLANRPGMHKTLMRLLAHPTGSTPRKTGGLLFRLEPGLDPVLLVQTADTPDLTGLPGGYGTTDTRDLTSMLTALTSGLPVRYRITAAPTAYRSTGAPPDPLTGRRPRGKITSLQGQDAQAWWQRHATTAGLHLAGPTETLRSPFPSPERPAPFYKLTQFDGTATITDPALLAAALREGIGKGKAYGAGLLTLAPT</sequence>
<dbReference type="EMBL" id="JAUSZS010000006">
    <property type="protein sequence ID" value="MDQ0935193.1"/>
    <property type="molecule type" value="Genomic_DNA"/>
</dbReference>
<dbReference type="Gene3D" id="3.30.70.1200">
    <property type="entry name" value="Crispr-associated protein, domain 1"/>
    <property type="match status" value="1"/>
</dbReference>